<dbReference type="PANTHER" id="PTHR11410">
    <property type="entry name" value="ATP SYNTHASE SUBUNIT A"/>
    <property type="match status" value="1"/>
</dbReference>
<evidence type="ECO:0000313" key="13">
    <source>
        <dbReference type="EMBL" id="AFJ53900.1"/>
    </source>
</evidence>
<accession>I6Q1Q3</accession>
<dbReference type="RefSeq" id="YP_006575941.1">
    <property type="nucleotide sequence ID" value="NC_018344.1"/>
</dbReference>
<dbReference type="SUPFAM" id="SSF81336">
    <property type="entry name" value="F1F0 ATP synthase subunit A"/>
    <property type="match status" value="1"/>
</dbReference>
<evidence type="ECO:0000256" key="1">
    <source>
        <dbReference type="ARBA" id="ARBA00004141"/>
    </source>
</evidence>
<evidence type="ECO:0000256" key="9">
    <source>
        <dbReference type="ARBA" id="ARBA00023136"/>
    </source>
</evidence>
<dbReference type="CTD" id="4508"/>
<dbReference type="PANTHER" id="PTHR11410:SF0">
    <property type="entry name" value="ATP SYNTHASE SUBUNIT A"/>
    <property type="match status" value="1"/>
</dbReference>
<feature type="transmembrane region" description="Helical" evidence="12">
    <location>
        <begin position="74"/>
        <end position="91"/>
    </location>
</feature>
<keyword evidence="9 12" id="KW-0472">Membrane</keyword>
<organism evidence="13">
    <name type="scientific">Celleporella hyalina</name>
    <dbReference type="NCBI Taxonomy" id="60593"/>
    <lineage>
        <taxon>Eukaryota</taxon>
        <taxon>Metazoa</taxon>
        <taxon>Spiralia</taxon>
        <taxon>Lophotrochozoa</taxon>
        <taxon>Bryozoa</taxon>
        <taxon>Gymnolaemata</taxon>
        <taxon>Cheilostomatida</taxon>
        <taxon>Flustrina</taxon>
        <taxon>Hippothooidea</taxon>
        <taxon>Hippothoidae</taxon>
        <taxon>Celleporella</taxon>
    </lineage>
</organism>
<evidence type="ECO:0000256" key="5">
    <source>
        <dbReference type="ARBA" id="ARBA00022692"/>
    </source>
</evidence>
<dbReference type="GO" id="GO:0046933">
    <property type="term" value="F:proton-transporting ATP synthase activity, rotational mechanism"/>
    <property type="evidence" value="ECO:0007669"/>
    <property type="project" value="TreeGrafter"/>
</dbReference>
<feature type="transmembrane region" description="Helical" evidence="12">
    <location>
        <begin position="15"/>
        <end position="35"/>
    </location>
</feature>
<evidence type="ECO:0000256" key="6">
    <source>
        <dbReference type="ARBA" id="ARBA00022781"/>
    </source>
</evidence>
<dbReference type="CDD" id="cd00310">
    <property type="entry name" value="ATP-synt_Fo_a_6"/>
    <property type="match status" value="1"/>
</dbReference>
<geneLocation type="mitochondrion" evidence="13"/>
<proteinExistence type="inferred from homology"/>
<evidence type="ECO:0000256" key="7">
    <source>
        <dbReference type="ARBA" id="ARBA00022989"/>
    </source>
</evidence>
<evidence type="ECO:0000256" key="4">
    <source>
        <dbReference type="ARBA" id="ARBA00022547"/>
    </source>
</evidence>
<keyword evidence="6" id="KW-0375">Hydrogen ion transport</keyword>
<dbReference type="Pfam" id="PF00119">
    <property type="entry name" value="ATP-synt_A"/>
    <property type="match status" value="1"/>
</dbReference>
<dbReference type="InterPro" id="IPR035908">
    <property type="entry name" value="F0_ATP_A_sf"/>
</dbReference>
<evidence type="ECO:0000256" key="11">
    <source>
        <dbReference type="RuleBase" id="RU004450"/>
    </source>
</evidence>
<dbReference type="Gene3D" id="1.20.120.220">
    <property type="entry name" value="ATP synthase, F0 complex, subunit A"/>
    <property type="match status" value="1"/>
</dbReference>
<keyword evidence="8" id="KW-0406">Ion transport</keyword>
<keyword evidence="7 12" id="KW-1133">Transmembrane helix</keyword>
<feature type="transmembrane region" description="Helical" evidence="12">
    <location>
        <begin position="163"/>
        <end position="184"/>
    </location>
</feature>
<dbReference type="InterPro" id="IPR000568">
    <property type="entry name" value="ATP_synth_F0_asu"/>
</dbReference>
<sequence length="227" mass="25928">MAMDLFSSFDDHNKVMYDLYFFIWFFMLSMVLMMNEHKLFFCSDMKKSLTILENVTSKMTKSSKLHNIKGSNSMISFIFFAILVVNFQGILPYTLGLTSQLVIVLPLALPLWLAIVMMSSSFSFKSFMAHFLPHGSPVYLNPFLCLVEFTSMMIRPLTLTVRVVANLSTGHILISLLASGCMMMPSISSMMFLLMGIFYMIFEFCVCVVQAYIFTLLPTLYGDEHTE</sequence>
<keyword evidence="10" id="KW-0066">ATP synthesis</keyword>
<evidence type="ECO:0000256" key="2">
    <source>
        <dbReference type="ARBA" id="ARBA00006810"/>
    </source>
</evidence>
<keyword evidence="13" id="KW-0496">Mitochondrion</keyword>
<keyword evidence="3" id="KW-0813">Transport</keyword>
<feature type="transmembrane region" description="Helical" evidence="12">
    <location>
        <begin position="97"/>
        <end position="117"/>
    </location>
</feature>
<feature type="transmembrane region" description="Helical" evidence="12">
    <location>
        <begin position="191"/>
        <end position="213"/>
    </location>
</feature>
<evidence type="ECO:0000256" key="12">
    <source>
        <dbReference type="SAM" id="Phobius"/>
    </source>
</evidence>
<dbReference type="AlphaFoldDB" id="I6Q1Q3"/>
<evidence type="ECO:0000256" key="8">
    <source>
        <dbReference type="ARBA" id="ARBA00023065"/>
    </source>
</evidence>
<reference evidence="13" key="1">
    <citation type="journal article" date="2012" name="Mol. Biol. Rep.">
        <title>Molecular variability in the Celleporella hyalina (Bryozoa; Cheilostomata) species complex: evidence for cryptic speciation from complete mitochondrial genomes.</title>
        <authorList>
            <person name="Waeschenbach A."/>
            <person name="Porter J.S."/>
            <person name="Hughes R.N."/>
        </authorList>
    </citation>
    <scope>NUCLEOTIDE SEQUENCE</scope>
    <source>
        <strain evidence="13">N</strain>
    </source>
</reference>
<name>I6Q1Q3_9BILA</name>
<dbReference type="PRINTS" id="PR00123">
    <property type="entry name" value="ATPASEA"/>
</dbReference>
<gene>
    <name evidence="13" type="primary">ATP6</name>
</gene>
<feature type="transmembrane region" description="Helical" evidence="12">
    <location>
        <begin position="138"/>
        <end position="157"/>
    </location>
</feature>
<evidence type="ECO:0000256" key="3">
    <source>
        <dbReference type="ARBA" id="ARBA00022448"/>
    </source>
</evidence>
<keyword evidence="4" id="KW-0138">CF(0)</keyword>
<dbReference type="EMBL" id="JQ839275">
    <property type="protein sequence ID" value="AFJ53900.1"/>
    <property type="molecule type" value="Genomic_DNA"/>
</dbReference>
<dbReference type="InterPro" id="IPR045083">
    <property type="entry name" value="ATP_synth_F0_asu_bact/mt"/>
</dbReference>
<comment type="subcellular location">
    <subcellularLocation>
        <location evidence="1">Membrane</location>
        <topology evidence="1">Multi-pass membrane protein</topology>
    </subcellularLocation>
    <subcellularLocation>
        <location evidence="11">Mitochondrion inner membrane</location>
        <topology evidence="11">Multi-pass membrane protein</topology>
    </subcellularLocation>
</comment>
<dbReference type="GO" id="GO:0005743">
    <property type="term" value="C:mitochondrial inner membrane"/>
    <property type="evidence" value="ECO:0007669"/>
    <property type="project" value="UniProtKB-SubCell"/>
</dbReference>
<dbReference type="GO" id="GO:0045259">
    <property type="term" value="C:proton-transporting ATP synthase complex"/>
    <property type="evidence" value="ECO:0007669"/>
    <property type="project" value="UniProtKB-KW"/>
</dbReference>
<comment type="similarity">
    <text evidence="2">Belongs to the ATPase A chain family.</text>
</comment>
<dbReference type="NCBIfam" id="TIGR01131">
    <property type="entry name" value="ATP_synt_6_or_A"/>
    <property type="match status" value="1"/>
</dbReference>
<protein>
    <recommendedName>
        <fullName evidence="11">ATP synthase subunit a</fullName>
    </recommendedName>
</protein>
<keyword evidence="5 12" id="KW-0812">Transmembrane</keyword>
<evidence type="ECO:0000256" key="10">
    <source>
        <dbReference type="ARBA" id="ARBA00023310"/>
    </source>
</evidence>
<dbReference type="GeneID" id="13435252"/>